<accession>A0A0A8ZZ78</accession>
<reference evidence="1" key="2">
    <citation type="journal article" date="2015" name="Data Brief">
        <title>Shoot transcriptome of the giant reed, Arundo donax.</title>
        <authorList>
            <person name="Barrero R.A."/>
            <person name="Guerrero F.D."/>
            <person name="Moolhuijzen P."/>
            <person name="Goolsby J.A."/>
            <person name="Tidwell J."/>
            <person name="Bellgard S.E."/>
            <person name="Bellgard M.I."/>
        </authorList>
    </citation>
    <scope>NUCLEOTIDE SEQUENCE</scope>
    <source>
        <tissue evidence="1">Shoot tissue taken approximately 20 cm above the soil surface</tissue>
    </source>
</reference>
<dbReference type="EMBL" id="GBRH01253191">
    <property type="protein sequence ID" value="JAD44704.1"/>
    <property type="molecule type" value="Transcribed_RNA"/>
</dbReference>
<evidence type="ECO:0000313" key="1">
    <source>
        <dbReference type="EMBL" id="JAD44704.1"/>
    </source>
</evidence>
<protein>
    <submittedName>
        <fullName evidence="1">Uncharacterized protein</fullName>
    </submittedName>
</protein>
<dbReference type="AlphaFoldDB" id="A0A0A8ZZ78"/>
<proteinExistence type="predicted"/>
<sequence length="21" mass="2278">MGSSPTIFTTKHTQCIVILLS</sequence>
<reference evidence="1" key="1">
    <citation type="submission" date="2014-09" db="EMBL/GenBank/DDBJ databases">
        <authorList>
            <person name="Magalhaes I.L.F."/>
            <person name="Oliveira U."/>
            <person name="Santos F.R."/>
            <person name="Vidigal T.H.D.A."/>
            <person name="Brescovit A.D."/>
            <person name="Santos A.J."/>
        </authorList>
    </citation>
    <scope>NUCLEOTIDE SEQUENCE</scope>
    <source>
        <tissue evidence="1">Shoot tissue taken approximately 20 cm above the soil surface</tissue>
    </source>
</reference>
<name>A0A0A8ZZ78_ARUDO</name>
<organism evidence="1">
    <name type="scientific">Arundo donax</name>
    <name type="common">Giant reed</name>
    <name type="synonym">Donax arundinaceus</name>
    <dbReference type="NCBI Taxonomy" id="35708"/>
    <lineage>
        <taxon>Eukaryota</taxon>
        <taxon>Viridiplantae</taxon>
        <taxon>Streptophyta</taxon>
        <taxon>Embryophyta</taxon>
        <taxon>Tracheophyta</taxon>
        <taxon>Spermatophyta</taxon>
        <taxon>Magnoliopsida</taxon>
        <taxon>Liliopsida</taxon>
        <taxon>Poales</taxon>
        <taxon>Poaceae</taxon>
        <taxon>PACMAD clade</taxon>
        <taxon>Arundinoideae</taxon>
        <taxon>Arundineae</taxon>
        <taxon>Arundo</taxon>
    </lineage>
</organism>